<reference evidence="1 2" key="1">
    <citation type="submission" date="2021-06" db="EMBL/GenBank/DDBJ databases">
        <title>Caerostris darwini draft genome.</title>
        <authorList>
            <person name="Kono N."/>
            <person name="Arakawa K."/>
        </authorList>
    </citation>
    <scope>NUCLEOTIDE SEQUENCE [LARGE SCALE GENOMIC DNA]</scope>
</reference>
<name>A0AAV4NM91_9ARAC</name>
<dbReference type="AlphaFoldDB" id="A0AAV4NM91"/>
<protein>
    <submittedName>
        <fullName evidence="1">Uncharacterized protein</fullName>
    </submittedName>
</protein>
<keyword evidence="2" id="KW-1185">Reference proteome</keyword>
<proteinExistence type="predicted"/>
<evidence type="ECO:0000313" key="1">
    <source>
        <dbReference type="EMBL" id="GIX85927.1"/>
    </source>
</evidence>
<organism evidence="1 2">
    <name type="scientific">Caerostris darwini</name>
    <dbReference type="NCBI Taxonomy" id="1538125"/>
    <lineage>
        <taxon>Eukaryota</taxon>
        <taxon>Metazoa</taxon>
        <taxon>Ecdysozoa</taxon>
        <taxon>Arthropoda</taxon>
        <taxon>Chelicerata</taxon>
        <taxon>Arachnida</taxon>
        <taxon>Araneae</taxon>
        <taxon>Araneomorphae</taxon>
        <taxon>Entelegynae</taxon>
        <taxon>Araneoidea</taxon>
        <taxon>Araneidae</taxon>
        <taxon>Caerostris</taxon>
    </lineage>
</organism>
<evidence type="ECO:0000313" key="2">
    <source>
        <dbReference type="Proteomes" id="UP001054837"/>
    </source>
</evidence>
<sequence>MRKKVKLISTFMLKKINFLHFSTHLQKLCLHDQNDIIPQAPNPKNILVPRYMRKHKYANTFSKLDTIKILKHNPKNVFVFQILNFSEFLLYNKWKLQQQQQNNKQCGRSKRKRVKEMKITSSSPGRIGIPFSSVKMSHRDRGGRLLTTFLEFTPTPIPDSSRNEVCPSRSSSEDLISLRQRLLTLTNAIRRSRMSVAYLQRFLLFAEFAALSMQC</sequence>
<dbReference type="EMBL" id="BPLQ01001841">
    <property type="protein sequence ID" value="GIX85927.1"/>
    <property type="molecule type" value="Genomic_DNA"/>
</dbReference>
<accession>A0AAV4NM91</accession>
<dbReference type="Proteomes" id="UP001054837">
    <property type="component" value="Unassembled WGS sequence"/>
</dbReference>
<gene>
    <name evidence="1" type="ORF">CDAR_113601</name>
</gene>
<comment type="caution">
    <text evidence="1">The sequence shown here is derived from an EMBL/GenBank/DDBJ whole genome shotgun (WGS) entry which is preliminary data.</text>
</comment>